<keyword evidence="3" id="KW-1185">Reference proteome</keyword>
<name>A0A916SH75_9MICO</name>
<reference evidence="2" key="2">
    <citation type="submission" date="2020-09" db="EMBL/GenBank/DDBJ databases">
        <authorList>
            <person name="Sun Q."/>
            <person name="Zhou Y."/>
        </authorList>
    </citation>
    <scope>NUCLEOTIDE SEQUENCE</scope>
    <source>
        <strain evidence="2">CGMCC 1.12813</strain>
    </source>
</reference>
<protein>
    <submittedName>
        <fullName evidence="2">Uncharacterized protein</fullName>
    </submittedName>
</protein>
<evidence type="ECO:0000313" key="2">
    <source>
        <dbReference type="EMBL" id="GGA99169.1"/>
    </source>
</evidence>
<gene>
    <name evidence="2" type="ORF">GCM10010979_12080</name>
</gene>
<organism evidence="2 3">
    <name type="scientific">Conyzicola nivalis</name>
    <dbReference type="NCBI Taxonomy" id="1477021"/>
    <lineage>
        <taxon>Bacteria</taxon>
        <taxon>Bacillati</taxon>
        <taxon>Actinomycetota</taxon>
        <taxon>Actinomycetes</taxon>
        <taxon>Micrococcales</taxon>
        <taxon>Microbacteriaceae</taxon>
        <taxon>Conyzicola</taxon>
    </lineage>
</organism>
<reference evidence="2" key="1">
    <citation type="journal article" date="2014" name="Int. J. Syst. Evol. Microbiol.">
        <title>Complete genome sequence of Corynebacterium casei LMG S-19264T (=DSM 44701T), isolated from a smear-ripened cheese.</title>
        <authorList>
            <consortium name="US DOE Joint Genome Institute (JGI-PGF)"/>
            <person name="Walter F."/>
            <person name="Albersmeier A."/>
            <person name="Kalinowski J."/>
            <person name="Ruckert C."/>
        </authorList>
    </citation>
    <scope>NUCLEOTIDE SEQUENCE</scope>
    <source>
        <strain evidence="2">CGMCC 1.12813</strain>
    </source>
</reference>
<feature type="compositionally biased region" description="Basic and acidic residues" evidence="1">
    <location>
        <begin position="1"/>
        <end position="22"/>
    </location>
</feature>
<proteinExistence type="predicted"/>
<sequence length="66" mass="7291">MFPREPVEGRLRAAADGHDRPFGQKRFGQTESDAGRASGDEYDVWGRDEGAPWLGGTCSVYIGYQL</sequence>
<feature type="region of interest" description="Disordered" evidence="1">
    <location>
        <begin position="1"/>
        <end position="43"/>
    </location>
</feature>
<dbReference type="AlphaFoldDB" id="A0A916SH75"/>
<dbReference type="EMBL" id="BMGB01000001">
    <property type="protein sequence ID" value="GGA99169.1"/>
    <property type="molecule type" value="Genomic_DNA"/>
</dbReference>
<evidence type="ECO:0000256" key="1">
    <source>
        <dbReference type="SAM" id="MobiDB-lite"/>
    </source>
</evidence>
<evidence type="ECO:0000313" key="3">
    <source>
        <dbReference type="Proteomes" id="UP000606922"/>
    </source>
</evidence>
<comment type="caution">
    <text evidence="2">The sequence shown here is derived from an EMBL/GenBank/DDBJ whole genome shotgun (WGS) entry which is preliminary data.</text>
</comment>
<dbReference type="Proteomes" id="UP000606922">
    <property type="component" value="Unassembled WGS sequence"/>
</dbReference>
<accession>A0A916SH75</accession>